<keyword evidence="2" id="KW-0819">tRNA processing</keyword>
<evidence type="ECO:0000256" key="1">
    <source>
        <dbReference type="ARBA" id="ARBA00007963"/>
    </source>
</evidence>
<dbReference type="InterPro" id="IPR002804">
    <property type="entry name" value="Archease"/>
</dbReference>
<dbReference type="InterPro" id="IPR036820">
    <property type="entry name" value="Archease_dom_sf"/>
</dbReference>
<dbReference type="EMBL" id="JATAAI010000033">
    <property type="protein sequence ID" value="KAK1735609.1"/>
    <property type="molecule type" value="Genomic_DNA"/>
</dbReference>
<dbReference type="Pfam" id="PF01951">
    <property type="entry name" value="Archease"/>
    <property type="match status" value="1"/>
</dbReference>
<dbReference type="GO" id="GO:0046872">
    <property type="term" value="F:metal ion binding"/>
    <property type="evidence" value="ECO:0007669"/>
    <property type="project" value="UniProtKB-KW"/>
</dbReference>
<dbReference type="Proteomes" id="UP001224775">
    <property type="component" value="Unassembled WGS sequence"/>
</dbReference>
<evidence type="ECO:0000313" key="8">
    <source>
        <dbReference type="EMBL" id="KAK1735609.1"/>
    </source>
</evidence>
<keyword evidence="4" id="KW-0106">Calcium</keyword>
<evidence type="ECO:0000313" key="9">
    <source>
        <dbReference type="Proteomes" id="UP001224775"/>
    </source>
</evidence>
<keyword evidence="3" id="KW-0479">Metal-binding</keyword>
<dbReference type="InterPro" id="IPR023572">
    <property type="entry name" value="Archease_dom"/>
</dbReference>
<name>A0AAD8XXD1_9STRA</name>
<evidence type="ECO:0000256" key="5">
    <source>
        <dbReference type="ARBA" id="ARBA00071898"/>
    </source>
</evidence>
<dbReference type="SUPFAM" id="SSF69819">
    <property type="entry name" value="MTH1598-like"/>
    <property type="match status" value="1"/>
</dbReference>
<evidence type="ECO:0000256" key="3">
    <source>
        <dbReference type="ARBA" id="ARBA00022723"/>
    </source>
</evidence>
<evidence type="ECO:0000256" key="2">
    <source>
        <dbReference type="ARBA" id="ARBA00022694"/>
    </source>
</evidence>
<evidence type="ECO:0000256" key="6">
    <source>
        <dbReference type="SAM" id="MobiDB-lite"/>
    </source>
</evidence>
<gene>
    <name evidence="8" type="ORF">QTG54_013772</name>
</gene>
<organism evidence="8 9">
    <name type="scientific">Skeletonema marinoi</name>
    <dbReference type="NCBI Taxonomy" id="267567"/>
    <lineage>
        <taxon>Eukaryota</taxon>
        <taxon>Sar</taxon>
        <taxon>Stramenopiles</taxon>
        <taxon>Ochrophyta</taxon>
        <taxon>Bacillariophyta</taxon>
        <taxon>Coscinodiscophyceae</taxon>
        <taxon>Thalassiosirophycidae</taxon>
        <taxon>Thalassiosirales</taxon>
        <taxon>Skeletonemataceae</taxon>
        <taxon>Skeletonema</taxon>
        <taxon>Skeletonema marinoi-dohrnii complex</taxon>
    </lineage>
</organism>
<evidence type="ECO:0000256" key="4">
    <source>
        <dbReference type="ARBA" id="ARBA00022837"/>
    </source>
</evidence>
<protein>
    <recommendedName>
        <fullName evidence="5">Protein archease-like</fullName>
    </recommendedName>
</protein>
<sequence>MEPSSDKQQQRQITDEATPTQTTTNATTKINKQIQQSNPGVPPQGAQFEYLNHPADIILHSWGTDLPSSLCNIALCMFGYITSLESISTNEAESNEHGSHMVAEGHDMRSLVYSFLDEWLYNFHAFDFVANAITIEEINLDKWTVVSSGKGEVMDISRHPQGMEVKAITYSGMRIDEKEGRVDIYVVVDI</sequence>
<dbReference type="FunFam" id="3.55.10.10:FF:000002">
    <property type="entry name" value="Archease, putative"/>
    <property type="match status" value="1"/>
</dbReference>
<feature type="domain" description="Archease" evidence="7">
    <location>
        <begin position="48"/>
        <end position="190"/>
    </location>
</feature>
<dbReference type="Gene3D" id="3.55.10.10">
    <property type="entry name" value="Archease domain"/>
    <property type="match status" value="1"/>
</dbReference>
<dbReference type="PANTHER" id="PTHR12682:SF11">
    <property type="entry name" value="PROTEIN ARCHEASE"/>
    <property type="match status" value="1"/>
</dbReference>
<comment type="caution">
    <text evidence="8">The sequence shown here is derived from an EMBL/GenBank/DDBJ whole genome shotgun (WGS) entry which is preliminary data.</text>
</comment>
<reference evidence="8" key="1">
    <citation type="submission" date="2023-06" db="EMBL/GenBank/DDBJ databases">
        <title>Survivors Of The Sea: Transcriptome response of Skeletonema marinoi to long-term dormancy.</title>
        <authorList>
            <person name="Pinder M.I.M."/>
            <person name="Kourtchenko O."/>
            <person name="Robertson E.K."/>
            <person name="Larsson T."/>
            <person name="Maumus F."/>
            <person name="Osuna-Cruz C.M."/>
            <person name="Vancaester E."/>
            <person name="Stenow R."/>
            <person name="Vandepoele K."/>
            <person name="Ploug H."/>
            <person name="Bruchert V."/>
            <person name="Godhe A."/>
            <person name="Topel M."/>
        </authorList>
    </citation>
    <scope>NUCLEOTIDE SEQUENCE</scope>
    <source>
        <strain evidence="8">R05AC</strain>
    </source>
</reference>
<accession>A0AAD8XXD1</accession>
<comment type="similarity">
    <text evidence="1">Belongs to the archease family.</text>
</comment>
<keyword evidence="9" id="KW-1185">Reference proteome</keyword>
<dbReference type="PANTHER" id="PTHR12682">
    <property type="entry name" value="ARCHEASE"/>
    <property type="match status" value="1"/>
</dbReference>
<proteinExistence type="inferred from homology"/>
<feature type="region of interest" description="Disordered" evidence="6">
    <location>
        <begin position="1"/>
        <end position="25"/>
    </location>
</feature>
<evidence type="ECO:0000259" key="7">
    <source>
        <dbReference type="Pfam" id="PF01951"/>
    </source>
</evidence>
<dbReference type="GO" id="GO:0072669">
    <property type="term" value="C:tRNA-splicing ligase complex"/>
    <property type="evidence" value="ECO:0007669"/>
    <property type="project" value="TreeGrafter"/>
</dbReference>
<dbReference type="AlphaFoldDB" id="A0AAD8XXD1"/>
<dbReference type="GO" id="GO:0006388">
    <property type="term" value="P:tRNA splicing, via endonucleolytic cleavage and ligation"/>
    <property type="evidence" value="ECO:0007669"/>
    <property type="project" value="TreeGrafter"/>
</dbReference>